<keyword evidence="1" id="KW-1133">Transmembrane helix</keyword>
<comment type="caution">
    <text evidence="3">The sequence shown here is derived from an EMBL/GenBank/DDBJ whole genome shotgun (WGS) entry which is preliminary data.</text>
</comment>
<feature type="transmembrane region" description="Helical" evidence="1">
    <location>
        <begin position="218"/>
        <end position="235"/>
    </location>
</feature>
<feature type="transmembrane region" description="Helical" evidence="1">
    <location>
        <begin position="20"/>
        <end position="38"/>
    </location>
</feature>
<keyword evidence="1" id="KW-0812">Transmembrane</keyword>
<feature type="domain" description="Conjugative transposon TraJ C-terminal" evidence="2">
    <location>
        <begin position="115"/>
        <end position="306"/>
    </location>
</feature>
<feature type="transmembrane region" description="Helical" evidence="1">
    <location>
        <begin position="147"/>
        <end position="165"/>
    </location>
</feature>
<keyword evidence="1" id="KW-0472">Membrane</keyword>
<dbReference type="EMBL" id="JAACJS010000015">
    <property type="protein sequence ID" value="NCI51301.1"/>
    <property type="molecule type" value="Genomic_DNA"/>
</dbReference>
<organism evidence="3 4">
    <name type="scientific">Sediminibacterium roseum</name>
    <dbReference type="NCBI Taxonomy" id="1978412"/>
    <lineage>
        <taxon>Bacteria</taxon>
        <taxon>Pseudomonadati</taxon>
        <taxon>Bacteroidota</taxon>
        <taxon>Chitinophagia</taxon>
        <taxon>Chitinophagales</taxon>
        <taxon>Chitinophagaceae</taxon>
        <taxon>Sediminibacterium</taxon>
    </lineage>
</organism>
<evidence type="ECO:0000313" key="4">
    <source>
        <dbReference type="Proteomes" id="UP000753802"/>
    </source>
</evidence>
<gene>
    <name evidence="3" type="ORF">GWC95_15340</name>
</gene>
<dbReference type="InterPro" id="IPR012424">
    <property type="entry name" value="Conjugative_transposon_TraJ_C"/>
</dbReference>
<protein>
    <submittedName>
        <fullName evidence="3">Conjugative transposon protein TraJ</fullName>
    </submittedName>
</protein>
<accession>A0ABW9ZVX0</accession>
<evidence type="ECO:0000313" key="3">
    <source>
        <dbReference type="EMBL" id="NCI51301.1"/>
    </source>
</evidence>
<evidence type="ECO:0000256" key="1">
    <source>
        <dbReference type="SAM" id="Phobius"/>
    </source>
</evidence>
<feature type="domain" description="Conjugative transposon TraJ C-terminal" evidence="2">
    <location>
        <begin position="1"/>
        <end position="107"/>
    </location>
</feature>
<feature type="transmembrane region" description="Helical" evidence="1">
    <location>
        <begin position="58"/>
        <end position="81"/>
    </location>
</feature>
<dbReference type="Proteomes" id="UP000753802">
    <property type="component" value="Unassembled WGS sequence"/>
</dbReference>
<keyword evidence="4" id="KW-1185">Reference proteome</keyword>
<name>A0ABW9ZVX0_9BACT</name>
<sequence>MKSLHLILDQLYREMMPLCAQLIGVSRLIAGFGALWFIGMRIWRHMANAEPVDLYALLRPFVLGFCILVFPSVVALINGVLQPTVAGTEAMVKNSNAAIEKYLLLKDSSTMGLGALNPANWIRELLRFLLELVFEAASLCINTIRTFYLVVLSILGPFVFAISIYDGFHHTVTVWLARYVNVFLWLPVANIFGAMIAKIQENMILAEVASTGAYDMTGTAYLVFLLIAIVGYFTVPSVANYIVNAGGGNALVHKISSFATSATKSAAAAATGGGTMAADAYGNSASRMSGNMADNATSNAYFKDKIGGK</sequence>
<dbReference type="Pfam" id="PF07863">
    <property type="entry name" value="CtnDOT_TraJ"/>
    <property type="match status" value="2"/>
</dbReference>
<evidence type="ECO:0000259" key="2">
    <source>
        <dbReference type="Pfam" id="PF07863"/>
    </source>
</evidence>
<dbReference type="RefSeq" id="WP_161819586.1">
    <property type="nucleotide sequence ID" value="NZ_JAACJS010000015.1"/>
</dbReference>
<reference evidence="3 4" key="1">
    <citation type="submission" date="2020-01" db="EMBL/GenBank/DDBJ databases">
        <title>Genome analysis.</title>
        <authorList>
            <person name="Wu S."/>
            <person name="Wang G."/>
        </authorList>
    </citation>
    <scope>NUCLEOTIDE SEQUENCE [LARGE SCALE GENOMIC DNA]</scope>
    <source>
        <strain evidence="3 4">SYL130</strain>
    </source>
</reference>
<proteinExistence type="predicted"/>
<feature type="transmembrane region" description="Helical" evidence="1">
    <location>
        <begin position="177"/>
        <end position="197"/>
    </location>
</feature>